<evidence type="ECO:0000313" key="3">
    <source>
        <dbReference type="EMBL" id="QWV95079.1"/>
    </source>
</evidence>
<evidence type="ECO:0000259" key="2">
    <source>
        <dbReference type="Pfam" id="PF00534"/>
    </source>
</evidence>
<name>A0ABX8JEK7_9BACT</name>
<protein>
    <submittedName>
        <fullName evidence="3">Glycosyltransferase family 4 protein</fullName>
    </submittedName>
</protein>
<dbReference type="RefSeq" id="WP_216801780.1">
    <property type="nucleotide sequence ID" value="NZ_CP076723.1"/>
</dbReference>
<dbReference type="CDD" id="cd03809">
    <property type="entry name" value="GT4_MtfB-like"/>
    <property type="match status" value="1"/>
</dbReference>
<proteinExistence type="predicted"/>
<accession>A0ABX8JEK7</accession>
<gene>
    <name evidence="3" type="ORF">KP004_07845</name>
</gene>
<organism evidence="3 4">
    <name type="scientific">Geomonas oryzisoli</name>
    <dbReference type="NCBI Taxonomy" id="2847992"/>
    <lineage>
        <taxon>Bacteria</taxon>
        <taxon>Pseudomonadati</taxon>
        <taxon>Thermodesulfobacteriota</taxon>
        <taxon>Desulfuromonadia</taxon>
        <taxon>Geobacterales</taxon>
        <taxon>Geobacteraceae</taxon>
        <taxon>Geomonas</taxon>
    </lineage>
</organism>
<evidence type="ECO:0000256" key="1">
    <source>
        <dbReference type="ARBA" id="ARBA00022679"/>
    </source>
</evidence>
<dbReference type="Pfam" id="PF00534">
    <property type="entry name" value="Glycos_transf_1"/>
    <property type="match status" value="1"/>
</dbReference>
<reference evidence="3 4" key="1">
    <citation type="submission" date="2021-06" db="EMBL/GenBank/DDBJ databases">
        <title>Gemonas diversity in paddy soil.</title>
        <authorList>
            <person name="Liu G."/>
        </authorList>
    </citation>
    <scope>NUCLEOTIDE SEQUENCE [LARGE SCALE GENOMIC DNA]</scope>
    <source>
        <strain evidence="3 4">RG10</strain>
    </source>
</reference>
<dbReference type="Proteomes" id="UP000683557">
    <property type="component" value="Chromosome"/>
</dbReference>
<dbReference type="PANTHER" id="PTHR46401">
    <property type="entry name" value="GLYCOSYLTRANSFERASE WBBK-RELATED"/>
    <property type="match status" value="1"/>
</dbReference>
<keyword evidence="1" id="KW-0808">Transferase</keyword>
<dbReference type="EMBL" id="CP076723">
    <property type="protein sequence ID" value="QWV95079.1"/>
    <property type="molecule type" value="Genomic_DNA"/>
</dbReference>
<sequence>MRRIGLFLDVEPHLGGTFQYNQAVLHALAALPSAHFQVVVGYTSELWREYLGELPVESFRVRSGIIGRGVGYLWHRLDLPLGPWRAVNPLFHPMARDLLGKKCDLWIFPSQDTRGCEFPVPALIAIHDLMHRYESRFPEVGTPREFRIREKQYASICRWARGVLVDSRIGAAQVRESYGLQEERIHVLPFIAPPHAWNDSPPPGFDERYHLPEKFVFYPAQFWEHKNHARLVHAIARLKGDFPDLKLVLVGSLKNAYDGLVALIGELGLKDAVQFLGYVPDEDMPELYRRARALVMPTFFGPTNIPPLEAFAAGCPVAISDRYGMPEQAGDAALFFDPESVEAIAETVRRLWTDDALCAELVRRGTERAASWGQVQFGQRLQEIIETIT</sequence>
<keyword evidence="4" id="KW-1185">Reference proteome</keyword>
<dbReference type="PANTHER" id="PTHR46401:SF2">
    <property type="entry name" value="GLYCOSYLTRANSFERASE WBBK-RELATED"/>
    <property type="match status" value="1"/>
</dbReference>
<evidence type="ECO:0000313" key="4">
    <source>
        <dbReference type="Proteomes" id="UP000683557"/>
    </source>
</evidence>
<feature type="domain" description="Glycosyl transferase family 1" evidence="2">
    <location>
        <begin position="213"/>
        <end position="367"/>
    </location>
</feature>
<dbReference type="InterPro" id="IPR001296">
    <property type="entry name" value="Glyco_trans_1"/>
</dbReference>